<protein>
    <recommendedName>
        <fullName evidence="4">Lipoprotein</fullName>
    </recommendedName>
</protein>
<proteinExistence type="predicted"/>
<sequence>MKNLLFLLLFTIGVCHAQEKKTPVELKRFSWTGTINKKIPVDLDFTVSGLTVIGEIHYLNTKSHLPIKIIGSKDAEDKYTLCEFGKDGNISGVLYGKLNGDKFEGEWSSTKSDGVYPLSLILKDNRQVKQVVFPATDITGKYNYQYGEKGYQGGITIKKLRGNTYGYEIGSVTSDPGRNMADASGTAVLKNNEMIIEVNKSCRFKVTFFNGFLVIGSDDELGGCEFGFNATLSGTYLKLKN</sequence>
<dbReference type="Proteomes" id="UP000521017">
    <property type="component" value="Unassembled WGS sequence"/>
</dbReference>
<dbReference type="AlphaFoldDB" id="A0A7X0J301"/>
<dbReference type="EMBL" id="JACHCC010000005">
    <property type="protein sequence ID" value="MBB6499935.1"/>
    <property type="molecule type" value="Genomic_DNA"/>
</dbReference>
<gene>
    <name evidence="2" type="ORF">HDF25_002079</name>
</gene>
<accession>A0A7X0J301</accession>
<evidence type="ECO:0000313" key="2">
    <source>
        <dbReference type="EMBL" id="MBB6499935.1"/>
    </source>
</evidence>
<evidence type="ECO:0008006" key="4">
    <source>
        <dbReference type="Google" id="ProtNLM"/>
    </source>
</evidence>
<keyword evidence="1" id="KW-0732">Signal</keyword>
<comment type="caution">
    <text evidence="2">The sequence shown here is derived from an EMBL/GenBank/DDBJ whole genome shotgun (WGS) entry which is preliminary data.</text>
</comment>
<feature type="chain" id="PRO_5030832891" description="Lipoprotein" evidence="1">
    <location>
        <begin position="18"/>
        <end position="241"/>
    </location>
</feature>
<evidence type="ECO:0000313" key="3">
    <source>
        <dbReference type="Proteomes" id="UP000521017"/>
    </source>
</evidence>
<name>A0A7X0J301_9SPHI</name>
<feature type="signal peptide" evidence="1">
    <location>
        <begin position="1"/>
        <end position="17"/>
    </location>
</feature>
<reference evidence="2 3" key="1">
    <citation type="submission" date="2020-08" db="EMBL/GenBank/DDBJ databases">
        <title>Genomic Encyclopedia of Type Strains, Phase IV (KMG-V): Genome sequencing to study the core and pangenomes of soil and plant-associated prokaryotes.</title>
        <authorList>
            <person name="Whitman W."/>
        </authorList>
    </citation>
    <scope>NUCLEOTIDE SEQUENCE [LARGE SCALE GENOMIC DNA]</scope>
    <source>
        <strain evidence="2 3">M2T3</strain>
    </source>
</reference>
<dbReference type="RefSeq" id="WP_184624660.1">
    <property type="nucleotide sequence ID" value="NZ_JACHCC010000005.1"/>
</dbReference>
<evidence type="ECO:0000256" key="1">
    <source>
        <dbReference type="SAM" id="SignalP"/>
    </source>
</evidence>
<organism evidence="2 3">
    <name type="scientific">Pedobacter cryoconitis</name>
    <dbReference type="NCBI Taxonomy" id="188932"/>
    <lineage>
        <taxon>Bacteria</taxon>
        <taxon>Pseudomonadati</taxon>
        <taxon>Bacteroidota</taxon>
        <taxon>Sphingobacteriia</taxon>
        <taxon>Sphingobacteriales</taxon>
        <taxon>Sphingobacteriaceae</taxon>
        <taxon>Pedobacter</taxon>
    </lineage>
</organism>